<dbReference type="PROSITE" id="PS50943">
    <property type="entry name" value="HTH_CROC1"/>
    <property type="match status" value="1"/>
</dbReference>
<proteinExistence type="predicted"/>
<dbReference type="OrthoDB" id="4743590at2"/>
<evidence type="ECO:0000259" key="1">
    <source>
        <dbReference type="PROSITE" id="PS50943"/>
    </source>
</evidence>
<comment type="caution">
    <text evidence="2">The sequence shown here is derived from an EMBL/GenBank/DDBJ whole genome shotgun (WGS) entry which is preliminary data.</text>
</comment>
<feature type="domain" description="HTH cro/C1-type" evidence="1">
    <location>
        <begin position="10"/>
        <end position="64"/>
    </location>
</feature>
<accession>A0A2G5PDF1</accession>
<dbReference type="RefSeq" id="WP_090586569.1">
    <property type="nucleotide sequence ID" value="NZ_CP104302.1"/>
</dbReference>
<keyword evidence="3" id="KW-1185">Reference proteome</keyword>
<dbReference type="AlphaFoldDB" id="A0A2G5PDF1"/>
<dbReference type="SUPFAM" id="SSF47413">
    <property type="entry name" value="lambda repressor-like DNA-binding domains"/>
    <property type="match status" value="1"/>
</dbReference>
<dbReference type="GO" id="GO:0003677">
    <property type="term" value="F:DNA binding"/>
    <property type="evidence" value="ECO:0007669"/>
    <property type="project" value="InterPro"/>
</dbReference>
<protein>
    <submittedName>
        <fullName evidence="2">XRE family transcriptional regulator</fullName>
    </submittedName>
</protein>
<gene>
    <name evidence="2" type="ORF">CQY22_006525</name>
</gene>
<dbReference type="InterPro" id="IPR001387">
    <property type="entry name" value="Cro/C1-type_HTH"/>
</dbReference>
<dbReference type="EMBL" id="PDCN02000005">
    <property type="protein sequence ID" value="PIB76361.1"/>
    <property type="molecule type" value="Genomic_DNA"/>
</dbReference>
<dbReference type="InterPro" id="IPR010982">
    <property type="entry name" value="Lambda_DNA-bd_dom_sf"/>
</dbReference>
<evidence type="ECO:0000313" key="3">
    <source>
        <dbReference type="Proteomes" id="UP000230551"/>
    </source>
</evidence>
<dbReference type="Gene3D" id="1.10.260.40">
    <property type="entry name" value="lambda repressor-like DNA-binding domains"/>
    <property type="match status" value="1"/>
</dbReference>
<evidence type="ECO:0000313" key="2">
    <source>
        <dbReference type="EMBL" id="PIB76361.1"/>
    </source>
</evidence>
<dbReference type="Pfam" id="PF01381">
    <property type="entry name" value="HTH_3"/>
    <property type="match status" value="1"/>
</dbReference>
<organism evidence="2 3">
    <name type="scientific">Mycolicibacterium brumae</name>
    <dbReference type="NCBI Taxonomy" id="85968"/>
    <lineage>
        <taxon>Bacteria</taxon>
        <taxon>Bacillati</taxon>
        <taxon>Actinomycetota</taxon>
        <taxon>Actinomycetes</taxon>
        <taxon>Mycobacteriales</taxon>
        <taxon>Mycobacteriaceae</taxon>
        <taxon>Mycolicibacterium</taxon>
    </lineage>
</organism>
<dbReference type="STRING" id="85968.GCA_900073015_00869"/>
<sequence>MSREAAGAAIRALREARQWSLAEFSAATGVSVMGLSYLERGARKPHKSTVHKVEIGLGLPPGTYGRMTQAEDPETVLAELKPAAARAPTVARVDRNIDVHVLEGYARAQLDALRTVITRLPVNTSNEYETYIRSVLTQCATAELLAADSWRVARNAGADPRGPLLDSLRELEQIRTDLLARLPASLAARFERACRRSGLPERVIATMLGVETDQVWDIRTSGVTPAGAADRVHQFIDLHARPDDD</sequence>
<dbReference type="Proteomes" id="UP000230551">
    <property type="component" value="Unassembled WGS sequence"/>
</dbReference>
<dbReference type="SMART" id="SM00530">
    <property type="entry name" value="HTH_XRE"/>
    <property type="match status" value="1"/>
</dbReference>
<reference evidence="2 3" key="1">
    <citation type="journal article" date="2017" name="Infect. Genet. Evol.">
        <title>The new phylogeny of the genus Mycobacterium: The old and the news.</title>
        <authorList>
            <person name="Tortoli E."/>
            <person name="Fedrizzi T."/>
            <person name="Meehan C.J."/>
            <person name="Trovato A."/>
            <person name="Grottola A."/>
            <person name="Giacobazzi E."/>
            <person name="Serpini G.F."/>
            <person name="Tagliazucchi S."/>
            <person name="Fabio A."/>
            <person name="Bettua C."/>
            <person name="Bertorelli R."/>
            <person name="Frascaro F."/>
            <person name="De Sanctis V."/>
            <person name="Pecorari M."/>
            <person name="Jousson O."/>
            <person name="Segata N."/>
            <person name="Cirillo D.M."/>
        </authorList>
    </citation>
    <scope>NUCLEOTIDE SEQUENCE [LARGE SCALE GENOMIC DNA]</scope>
    <source>
        <strain evidence="2 3">CIP1034565</strain>
    </source>
</reference>
<dbReference type="CDD" id="cd00093">
    <property type="entry name" value="HTH_XRE"/>
    <property type="match status" value="1"/>
</dbReference>
<name>A0A2G5PDF1_9MYCO</name>